<evidence type="ECO:0000313" key="1">
    <source>
        <dbReference type="EMBL" id="KAG5522226.1"/>
    </source>
</evidence>
<protein>
    <submittedName>
        <fullName evidence="1">Uncharacterized protein</fullName>
    </submittedName>
</protein>
<comment type="caution">
    <text evidence="1">The sequence shown here is derived from an EMBL/GenBank/DDBJ whole genome shotgun (WGS) entry which is preliminary data.</text>
</comment>
<dbReference type="EMBL" id="JACTNZ010000012">
    <property type="protein sequence ID" value="KAG5522226.1"/>
    <property type="molecule type" value="Genomic_DNA"/>
</dbReference>
<accession>A0AAV6I0K0</accession>
<keyword evidence="2" id="KW-1185">Reference proteome</keyword>
<evidence type="ECO:0000313" key="2">
    <source>
        <dbReference type="Proteomes" id="UP000823749"/>
    </source>
</evidence>
<dbReference type="PANTHER" id="PTHR34061:SF11">
    <property type="entry name" value="PROTEIN, PUTATIVE-RELATED"/>
    <property type="match status" value="1"/>
</dbReference>
<name>A0AAV6I0K0_9ERIC</name>
<gene>
    <name evidence="1" type="ORF">RHGRI_034416</name>
</gene>
<dbReference type="PANTHER" id="PTHR34061">
    <property type="entry name" value="PROTEIN, PUTATIVE-RELATED"/>
    <property type="match status" value="1"/>
</dbReference>
<dbReference type="AlphaFoldDB" id="A0AAV6I0K0"/>
<sequence>MSGNQTMVNNCRFMTCEKLDRMANWVGTSVASAFFVSLERCACINLSTSHDDLDDDDETLISNDLPKLWFLFNNASLLTAVESDAFSKLADDQNALANRLHPSAPRLTCSASPDLSPTLDKHDNNADFKAFVGDGGNAVVNSFPNYIDQSNVGDNRFEKYDQSNVSDEGFAKSIILPPHTSSHPKPQNSYVPHHLSWDPLLLT</sequence>
<dbReference type="Proteomes" id="UP000823749">
    <property type="component" value="Chromosome 12"/>
</dbReference>
<proteinExistence type="predicted"/>
<reference evidence="1" key="1">
    <citation type="submission" date="2020-08" db="EMBL/GenBank/DDBJ databases">
        <title>Plant Genome Project.</title>
        <authorList>
            <person name="Zhang R.-G."/>
        </authorList>
    </citation>
    <scope>NUCLEOTIDE SEQUENCE</scope>
    <source>
        <strain evidence="1">WSP0</strain>
        <tissue evidence="1">Leaf</tissue>
    </source>
</reference>
<organism evidence="1 2">
    <name type="scientific">Rhododendron griersonianum</name>
    <dbReference type="NCBI Taxonomy" id="479676"/>
    <lineage>
        <taxon>Eukaryota</taxon>
        <taxon>Viridiplantae</taxon>
        <taxon>Streptophyta</taxon>
        <taxon>Embryophyta</taxon>
        <taxon>Tracheophyta</taxon>
        <taxon>Spermatophyta</taxon>
        <taxon>Magnoliopsida</taxon>
        <taxon>eudicotyledons</taxon>
        <taxon>Gunneridae</taxon>
        <taxon>Pentapetalae</taxon>
        <taxon>asterids</taxon>
        <taxon>Ericales</taxon>
        <taxon>Ericaceae</taxon>
        <taxon>Ericoideae</taxon>
        <taxon>Rhodoreae</taxon>
        <taxon>Rhododendron</taxon>
    </lineage>
</organism>